<feature type="transmembrane region" description="Helical" evidence="1">
    <location>
        <begin position="530"/>
        <end position="549"/>
    </location>
</feature>
<dbReference type="Gene3D" id="3.30.2090.10">
    <property type="entry name" value="Multidrug efflux transporter AcrB TolC docking domain, DN and DC subdomains"/>
    <property type="match status" value="2"/>
</dbReference>
<protein>
    <submittedName>
        <fullName evidence="2">HAE1 family hydrophobic/amphiphilic exporter-1</fullName>
    </submittedName>
</protein>
<comment type="caution">
    <text evidence="2">The sequence shown here is derived from an EMBL/GenBank/DDBJ whole genome shotgun (WGS) entry which is preliminary data.</text>
</comment>
<dbReference type="Gene3D" id="3.30.70.1440">
    <property type="entry name" value="Multidrug efflux transporter AcrB pore domain"/>
    <property type="match status" value="1"/>
</dbReference>
<keyword evidence="1" id="KW-0472">Membrane</keyword>
<dbReference type="Gene3D" id="3.30.70.1430">
    <property type="entry name" value="Multidrug efflux transporter AcrB pore domain"/>
    <property type="match status" value="2"/>
</dbReference>
<dbReference type="SUPFAM" id="SSF82714">
    <property type="entry name" value="Multidrug efflux transporter AcrB TolC docking domain, DN and DC subdomains"/>
    <property type="match status" value="1"/>
</dbReference>
<feature type="transmembrane region" description="Helical" evidence="1">
    <location>
        <begin position="859"/>
        <end position="878"/>
    </location>
</feature>
<organism evidence="2 3">
    <name type="scientific">Victivallis vadensis</name>
    <dbReference type="NCBI Taxonomy" id="172901"/>
    <lineage>
        <taxon>Bacteria</taxon>
        <taxon>Pseudomonadati</taxon>
        <taxon>Lentisphaerota</taxon>
        <taxon>Lentisphaeria</taxon>
        <taxon>Victivallales</taxon>
        <taxon>Victivallaceae</taxon>
        <taxon>Victivallis</taxon>
    </lineage>
</organism>
<dbReference type="Pfam" id="PF00873">
    <property type="entry name" value="ACR_tran"/>
    <property type="match status" value="1"/>
</dbReference>
<dbReference type="EMBL" id="QEKH01000039">
    <property type="protein sequence ID" value="PVY35648.1"/>
    <property type="molecule type" value="Genomic_DNA"/>
</dbReference>
<dbReference type="Gene3D" id="1.20.1640.10">
    <property type="entry name" value="Multidrug efflux transporter AcrB transmembrane domain"/>
    <property type="match status" value="2"/>
</dbReference>
<keyword evidence="1" id="KW-1133">Transmembrane helix</keyword>
<dbReference type="PANTHER" id="PTHR32063:SF0">
    <property type="entry name" value="SWARMING MOTILITY PROTEIN SWRC"/>
    <property type="match status" value="1"/>
</dbReference>
<keyword evidence="1" id="KW-0812">Transmembrane</keyword>
<dbReference type="Gene3D" id="3.30.70.1320">
    <property type="entry name" value="Multidrug efflux transporter AcrB pore domain like"/>
    <property type="match status" value="1"/>
</dbReference>
<dbReference type="PRINTS" id="PR00702">
    <property type="entry name" value="ACRIFLAVINRP"/>
</dbReference>
<feature type="transmembrane region" description="Helical" evidence="1">
    <location>
        <begin position="389"/>
        <end position="411"/>
    </location>
</feature>
<dbReference type="AlphaFoldDB" id="A0A2U1AGV8"/>
<gene>
    <name evidence="2" type="ORF">C8D82_13920</name>
</gene>
<dbReference type="GO" id="GO:0042910">
    <property type="term" value="F:xenobiotic transmembrane transporter activity"/>
    <property type="evidence" value="ECO:0007669"/>
    <property type="project" value="TreeGrafter"/>
</dbReference>
<dbReference type="Proteomes" id="UP000245959">
    <property type="component" value="Unassembled WGS sequence"/>
</dbReference>
<proteinExistence type="predicted"/>
<dbReference type="SUPFAM" id="SSF82866">
    <property type="entry name" value="Multidrug efflux transporter AcrB transmembrane domain"/>
    <property type="match status" value="2"/>
</dbReference>
<feature type="transmembrane region" description="Helical" evidence="1">
    <location>
        <begin position="957"/>
        <end position="978"/>
    </location>
</feature>
<accession>A0A2U1AGV8</accession>
<dbReference type="GeneID" id="78296917"/>
<dbReference type="GO" id="GO:0005886">
    <property type="term" value="C:plasma membrane"/>
    <property type="evidence" value="ECO:0007669"/>
    <property type="project" value="TreeGrafter"/>
</dbReference>
<evidence type="ECO:0000313" key="2">
    <source>
        <dbReference type="EMBL" id="PVY35648.1"/>
    </source>
</evidence>
<evidence type="ECO:0000256" key="1">
    <source>
        <dbReference type="SAM" id="Phobius"/>
    </source>
</evidence>
<dbReference type="PANTHER" id="PTHR32063">
    <property type="match status" value="1"/>
</dbReference>
<feature type="transmembrane region" description="Helical" evidence="1">
    <location>
        <begin position="360"/>
        <end position="377"/>
    </location>
</feature>
<evidence type="ECO:0000313" key="3">
    <source>
        <dbReference type="Proteomes" id="UP000245959"/>
    </source>
</evidence>
<dbReference type="RefSeq" id="WP_116885648.1">
    <property type="nucleotide sequence ID" value="NZ_CABMMC010000031.1"/>
</dbReference>
<reference evidence="2 3" key="1">
    <citation type="submission" date="2018-04" db="EMBL/GenBank/DDBJ databases">
        <title>Genomic Encyclopedia of Type Strains, Phase IV (KMG-IV): sequencing the most valuable type-strain genomes for metagenomic binning, comparative biology and taxonomic classification.</title>
        <authorList>
            <person name="Goeker M."/>
        </authorList>
    </citation>
    <scope>NUCLEOTIDE SEQUENCE [LARGE SCALE GENOMIC DNA]</scope>
    <source>
        <strain evidence="2 3">DSM 14823</strain>
    </source>
</reference>
<feature type="transmembrane region" description="Helical" evidence="1">
    <location>
        <begin position="885"/>
        <end position="905"/>
    </location>
</feature>
<feature type="transmembrane region" description="Helical" evidence="1">
    <location>
        <begin position="12"/>
        <end position="29"/>
    </location>
</feature>
<name>A0A2U1AGV8_9BACT</name>
<dbReference type="InterPro" id="IPR027463">
    <property type="entry name" value="AcrB_DN_DC_subdom"/>
</dbReference>
<sequence length="1028" mass="111545">MFLSHASVVRPIAMTCLIIVLVLFGLSSYDKIGLDSFPDVEIPYVTVTTVYPGASPAEIEVDVAKRLEDAVGTINGLKTMKTTCMENVCQILLEFQLGESVDIAAMDVRERIDKVKKDLPAAAEAPEILKFDPNATPVITIMLTGDLPIDSIYDYADETLANKLSTISGVAEVQIAGGEQLELRVTLDTEKLSACGLSVVQVLKKLGDANVKVPVGRIRQGIQEINVTYDSEFKDFADLGSLEIGTFQKRRIYLRDVAKISMESEEKRSLAFYDGQPGVILKIVKKGDSNAVRVIDSVRAEVERINRDRELPSGMKLQWVRDSGSFIKASVDDAWSSIVIGVILTAAILFAFLHEVRSTFIVAVSMPVSIVVSFWVMQMCGFTFNMFTLLALGTSVGTLVTNSIVVIENIAKKLDQGMDPKTASDIGAGEVAVPVFASAMTNVVVFGPIAMMTSLVGRFLVPFAITMTIATLVSLFVSFTLTPILASIMLRKELPEPNPLLKVFNRWWDAGYGFIAGWFNRSVHLVCRHGVVTILLALALFLFSVLWVAPRVGMTFVPEDDQGEFIIKLEFPTDYSLESTLSRTLQVEKQVRQLPAVLSTATVIGKVQGTVGQASEGVYLAEITVVCKPKTERLQTLDELRDMFREALKPLSNCIVTVNIPSSAGGSSAQLELEIVGSDLNTIEQVANTAANNLKLTGKARDVDTSVRVGKPEIKVVPHRAVLQNLDLPSSTIGTLLRGSVEGLKQGTYKRGARSFDIRVKLDEKKGYEQLPALAFSSKEGKPLALNAISTLQPSTMPIQINRTDRERVAKVYANPAPKIGLQDLVTIVTDTVNPLLPPGYKIRFGGQVTSMTEAFADFAQAIVFAIVLTYLLIAAIMESWTRPFLIMFTVPLALIGMELALLWAGIPLSIFGLLGFVMLIGIVVNNAILIMDDLAAQKAAGLPPREAMLAAVGNKFRPILMTSIAAVLGIVPMAFGAGIGSETRASCGIAVIGGLVSSTILALYVIPALYILFCRKPKKNEPEESKK</sequence>
<feature type="transmembrane region" description="Helical" evidence="1">
    <location>
        <begin position="431"/>
        <end position="451"/>
    </location>
</feature>
<feature type="transmembrane region" description="Helical" evidence="1">
    <location>
        <begin position="911"/>
        <end position="936"/>
    </location>
</feature>
<feature type="transmembrane region" description="Helical" evidence="1">
    <location>
        <begin position="334"/>
        <end position="353"/>
    </location>
</feature>
<dbReference type="OrthoDB" id="9807612at2"/>
<dbReference type="SUPFAM" id="SSF82693">
    <property type="entry name" value="Multidrug efflux transporter AcrB pore domain, PN1, PN2, PC1 and PC2 subdomains"/>
    <property type="match status" value="3"/>
</dbReference>
<dbReference type="InterPro" id="IPR001036">
    <property type="entry name" value="Acrflvin-R"/>
</dbReference>
<feature type="transmembrane region" description="Helical" evidence="1">
    <location>
        <begin position="463"/>
        <end position="486"/>
    </location>
</feature>
<feature type="transmembrane region" description="Helical" evidence="1">
    <location>
        <begin position="990"/>
        <end position="1014"/>
    </location>
</feature>
<keyword evidence="3" id="KW-1185">Reference proteome</keyword>